<name>A0A956N9X3_UNCEI</name>
<evidence type="ECO:0000313" key="1">
    <source>
        <dbReference type="EMBL" id="MCA9754471.1"/>
    </source>
</evidence>
<organism evidence="1 2">
    <name type="scientific">Eiseniibacteriota bacterium</name>
    <dbReference type="NCBI Taxonomy" id="2212470"/>
    <lineage>
        <taxon>Bacteria</taxon>
        <taxon>Candidatus Eiseniibacteriota</taxon>
    </lineage>
</organism>
<dbReference type="CDD" id="cd00332">
    <property type="entry name" value="PAL-HAL"/>
    <property type="match status" value="1"/>
</dbReference>
<protein>
    <submittedName>
        <fullName evidence="1">Aromatic amino acid lyase</fullName>
    </submittedName>
</protein>
<dbReference type="AlphaFoldDB" id="A0A956N9X3"/>
<dbReference type="SUPFAM" id="SSF48557">
    <property type="entry name" value="L-aspartase-like"/>
    <property type="match status" value="1"/>
</dbReference>
<dbReference type="InterPro" id="IPR008948">
    <property type="entry name" value="L-Aspartase-like"/>
</dbReference>
<reference evidence="1" key="1">
    <citation type="submission" date="2020-04" db="EMBL/GenBank/DDBJ databases">
        <authorList>
            <person name="Zhang T."/>
        </authorList>
    </citation>
    <scope>NUCLEOTIDE SEQUENCE</scope>
    <source>
        <strain evidence="1">HKST-UBA02</strain>
    </source>
</reference>
<dbReference type="InterPro" id="IPR001106">
    <property type="entry name" value="Aromatic_Lyase"/>
</dbReference>
<accession>A0A956N9X3</accession>
<reference evidence="1" key="2">
    <citation type="journal article" date="2021" name="Microbiome">
        <title>Successional dynamics and alternative stable states in a saline activated sludge microbial community over 9 years.</title>
        <authorList>
            <person name="Wang Y."/>
            <person name="Ye J."/>
            <person name="Ju F."/>
            <person name="Liu L."/>
            <person name="Boyd J.A."/>
            <person name="Deng Y."/>
            <person name="Parks D.H."/>
            <person name="Jiang X."/>
            <person name="Yin X."/>
            <person name="Woodcroft B.J."/>
            <person name="Tyson G.W."/>
            <person name="Hugenholtz P."/>
            <person name="Polz M.F."/>
            <person name="Zhang T."/>
        </authorList>
    </citation>
    <scope>NUCLEOTIDE SEQUENCE</scope>
    <source>
        <strain evidence="1">HKST-UBA02</strain>
    </source>
</reference>
<dbReference type="EMBL" id="JAGQHS010000004">
    <property type="protein sequence ID" value="MCA9754471.1"/>
    <property type="molecule type" value="Genomic_DNA"/>
</dbReference>
<dbReference type="GO" id="GO:0016841">
    <property type="term" value="F:ammonia-lyase activity"/>
    <property type="evidence" value="ECO:0007669"/>
    <property type="project" value="UniProtKB-ARBA"/>
</dbReference>
<dbReference type="Proteomes" id="UP000739538">
    <property type="component" value="Unassembled WGS sequence"/>
</dbReference>
<dbReference type="Gene3D" id="1.20.200.10">
    <property type="entry name" value="Fumarase/aspartase (Central domain)"/>
    <property type="match status" value="1"/>
</dbReference>
<evidence type="ECO:0000313" key="2">
    <source>
        <dbReference type="Proteomes" id="UP000739538"/>
    </source>
</evidence>
<dbReference type="PANTHER" id="PTHR10362">
    <property type="entry name" value="HISTIDINE AMMONIA-LYASE"/>
    <property type="match status" value="1"/>
</dbReference>
<proteinExistence type="predicted"/>
<dbReference type="Gene3D" id="1.10.275.10">
    <property type="entry name" value="Fumarase/aspartase (N-terminal domain)"/>
    <property type="match status" value="1"/>
</dbReference>
<dbReference type="InterPro" id="IPR024083">
    <property type="entry name" value="Fumarase/histidase_N"/>
</dbReference>
<dbReference type="Pfam" id="PF00221">
    <property type="entry name" value="Lyase_aromatic"/>
    <property type="match status" value="1"/>
</dbReference>
<gene>
    <name evidence="1" type="ORF">KDA27_01615</name>
</gene>
<keyword evidence="1" id="KW-0456">Lyase</keyword>
<sequence length="586" mass="64091">MASTAPLVLSLEGQLGIADILAVAREGRPVELDPDSRFEIDRRRKEIEDWVGQTKQPTYGFNRGFGHNQKVAVPEERLIELQRNLIRSHSSGAGDPADVEAVRATMLLRAASLARGHSGVRSLLIDSLLSFLNAGVTPLVPRLGSCGASGDLAPLSHVALALIGEGQVFVPGHDSPRDMTDADVKAELDELGVQTVVLQMKEGLALTNGIQFSTALGCLAADAMRNLLEHAAIATALAAQVMLGSDAPFREDLHDVRPHPGGQRVARWIWDLLQDSPIREFHRRYDVDGEVQDPYSLRCAAQILGACAELIDDAEVTLTREINSVTDNPILLQDEESGAFTDVVSGGHFHGMPVATRLYGLFQAMGIMARLSNMRSARYVDESRNKGMPSDLVWPELPEDERTTCSGLMIAEYTAASLTNWVWGACMPNHLLSISTDAGQEDHTSMCTNLAVRALETIPRLTEILSIELAFASQAAEVRKAQVGVPTRIRLRDRDEDERAKYAERYMEDGVTIRWDEADRRLSPCCEAVVERIQRTDCFPRVEKDRPLFDDIARLSALVERGELVTIAGATLTAGGRGGRFPSTQG</sequence>
<comment type="caution">
    <text evidence="1">The sequence shown here is derived from an EMBL/GenBank/DDBJ whole genome shotgun (WGS) entry which is preliminary data.</text>
</comment>